<proteinExistence type="predicted"/>
<dbReference type="EMBL" id="CM047744">
    <property type="protein sequence ID" value="KAJ0028314.1"/>
    <property type="molecule type" value="Genomic_DNA"/>
</dbReference>
<protein>
    <submittedName>
        <fullName evidence="1">Uncharacterized protein</fullName>
    </submittedName>
</protein>
<name>A0ACC0Y3S1_9ROSI</name>
<evidence type="ECO:0000313" key="2">
    <source>
        <dbReference type="Proteomes" id="UP001163603"/>
    </source>
</evidence>
<accession>A0ACC0Y3S1</accession>
<gene>
    <name evidence="1" type="ORF">Pint_36146</name>
</gene>
<comment type="caution">
    <text evidence="1">The sequence shown here is derived from an EMBL/GenBank/DDBJ whole genome shotgun (WGS) entry which is preliminary data.</text>
</comment>
<organism evidence="1 2">
    <name type="scientific">Pistacia integerrima</name>
    <dbReference type="NCBI Taxonomy" id="434235"/>
    <lineage>
        <taxon>Eukaryota</taxon>
        <taxon>Viridiplantae</taxon>
        <taxon>Streptophyta</taxon>
        <taxon>Embryophyta</taxon>
        <taxon>Tracheophyta</taxon>
        <taxon>Spermatophyta</taxon>
        <taxon>Magnoliopsida</taxon>
        <taxon>eudicotyledons</taxon>
        <taxon>Gunneridae</taxon>
        <taxon>Pentapetalae</taxon>
        <taxon>rosids</taxon>
        <taxon>malvids</taxon>
        <taxon>Sapindales</taxon>
        <taxon>Anacardiaceae</taxon>
        <taxon>Pistacia</taxon>
    </lineage>
</organism>
<sequence>MALKLSSRVVVCILLITYNVLAAAGKNSNLSREKQREFDNHLNRLNKPPVKSIESPDGDIIDCVNIAHQPAFDHPSMKKHKIQMKPTYDPQGDYVTNEEKAKGKSEPIAQLWHLKGRCPEGTIPIRRTKMDDLLRAGSIENFGKKTHGSIPQSGLTKSVNEVDNNGHEYSLATVNGEKYYGARGSINVWNPKVQDPSEFSLSQIWLVGSSTTNVTTIEVGWQVYPGLYLDSNTRLFIYWTKDSYNKTGCYNLFCEGFVQLNKDIAIGATLAPVSQIGVGYWPGELVPDLADGAATVQWGGEIVNFEPNFQHTTTQMGSGRFAEEGPAKASYIRNMQIIDDSNIPRLPKDLKISTSKAGCYDIKSFEIANKEKSKNEANDQGYKAYNEQNGNNDYEQEGQEVVTTVAT</sequence>
<evidence type="ECO:0000313" key="1">
    <source>
        <dbReference type="EMBL" id="KAJ0028314.1"/>
    </source>
</evidence>
<reference evidence="2" key="1">
    <citation type="journal article" date="2023" name="G3 (Bethesda)">
        <title>Genome assembly and association tests identify interacting loci associated with vigor, precocity, and sex in interspecific pistachio rootstocks.</title>
        <authorList>
            <person name="Palmer W."/>
            <person name="Jacygrad E."/>
            <person name="Sagayaradj S."/>
            <person name="Cavanaugh K."/>
            <person name="Han R."/>
            <person name="Bertier L."/>
            <person name="Beede B."/>
            <person name="Kafkas S."/>
            <person name="Golino D."/>
            <person name="Preece J."/>
            <person name="Michelmore R."/>
        </authorList>
    </citation>
    <scope>NUCLEOTIDE SEQUENCE [LARGE SCALE GENOMIC DNA]</scope>
</reference>
<dbReference type="Proteomes" id="UP001163603">
    <property type="component" value="Chromosome 9"/>
</dbReference>
<keyword evidence="2" id="KW-1185">Reference proteome</keyword>